<dbReference type="HOGENOM" id="CLU_020377_0_0_1"/>
<dbReference type="PANTHER" id="PTHR20872:SF1">
    <property type="entry name" value="F-BOX DOMAIN-CONTAINING PROTEIN"/>
    <property type="match status" value="1"/>
</dbReference>
<dbReference type="SUPFAM" id="SSF52047">
    <property type="entry name" value="RNI-like"/>
    <property type="match status" value="1"/>
</dbReference>
<dbReference type="EnsemblMetazoa" id="SMAR002515-RA">
    <property type="protein sequence ID" value="SMAR002515-PA"/>
    <property type="gene ID" value="SMAR002515"/>
</dbReference>
<dbReference type="InterPro" id="IPR036047">
    <property type="entry name" value="F-box-like_dom_sf"/>
</dbReference>
<dbReference type="PhylomeDB" id="T1IND8"/>
<accession>T1IND8</accession>
<name>T1IND8_STRMM</name>
<evidence type="ECO:0000259" key="1">
    <source>
        <dbReference type="PROSITE" id="PS50181"/>
    </source>
</evidence>
<proteinExistence type="predicted"/>
<keyword evidence="3" id="KW-1185">Reference proteome</keyword>
<reference evidence="2" key="2">
    <citation type="submission" date="2015-02" db="UniProtKB">
        <authorList>
            <consortium name="EnsemblMetazoa"/>
        </authorList>
    </citation>
    <scope>IDENTIFICATION</scope>
</reference>
<dbReference type="EMBL" id="JH431162">
    <property type="status" value="NOT_ANNOTATED_CDS"/>
    <property type="molecule type" value="Genomic_DNA"/>
</dbReference>
<dbReference type="Gene3D" id="3.80.10.10">
    <property type="entry name" value="Ribonuclease Inhibitor"/>
    <property type="match status" value="1"/>
</dbReference>
<dbReference type="Pfam" id="PF00646">
    <property type="entry name" value="F-box"/>
    <property type="match status" value="1"/>
</dbReference>
<dbReference type="STRING" id="126957.T1IND8"/>
<dbReference type="PANTHER" id="PTHR20872">
    <property type="match status" value="1"/>
</dbReference>
<evidence type="ECO:0000313" key="3">
    <source>
        <dbReference type="Proteomes" id="UP000014500"/>
    </source>
</evidence>
<dbReference type="Proteomes" id="UP000014500">
    <property type="component" value="Unassembled WGS sequence"/>
</dbReference>
<protein>
    <recommendedName>
        <fullName evidence="1">F-box domain-containing protein</fullName>
    </recommendedName>
</protein>
<dbReference type="InterPro" id="IPR001810">
    <property type="entry name" value="F-box_dom"/>
</dbReference>
<reference evidence="3" key="1">
    <citation type="submission" date="2011-05" db="EMBL/GenBank/DDBJ databases">
        <authorList>
            <person name="Richards S.R."/>
            <person name="Qu J."/>
            <person name="Jiang H."/>
            <person name="Jhangiani S.N."/>
            <person name="Agravi P."/>
            <person name="Goodspeed R."/>
            <person name="Gross S."/>
            <person name="Mandapat C."/>
            <person name="Jackson L."/>
            <person name="Mathew T."/>
            <person name="Pu L."/>
            <person name="Thornton R."/>
            <person name="Saada N."/>
            <person name="Wilczek-Boney K.B."/>
            <person name="Lee S."/>
            <person name="Kovar C."/>
            <person name="Wu Y."/>
            <person name="Scherer S.E."/>
            <person name="Worley K.C."/>
            <person name="Muzny D.M."/>
            <person name="Gibbs R."/>
        </authorList>
    </citation>
    <scope>NUCLEOTIDE SEQUENCE</scope>
    <source>
        <strain evidence="3">Brora</strain>
    </source>
</reference>
<dbReference type="PROSITE" id="PS50181">
    <property type="entry name" value="FBOX"/>
    <property type="match status" value="1"/>
</dbReference>
<dbReference type="eggNOG" id="KOG1947">
    <property type="taxonomic scope" value="Eukaryota"/>
</dbReference>
<sequence>MPKKEDKRNYEMFAYLPDLFLEDVFARLSIRHRYYASMVCSNWSRIFHSPRIWRTFQMQDRLLTRRKFNYYLGYEHVLDHYRAQICLRYVGHNFRTIIIRPMSNFYNLYEFLNMLSSFAEFYDENPLRSVHTFTFSFACHQKISSGIDDNEQVFGTGGELLKALQRLIINLPGVKNLTLNELLLNESDANDASNEIARHCSETLMHLRLVNLTKDLCPFLNVGMFNNLRRLTISPQQLSDDMLIVLSQTSIRHLHVVQNTFTEIGVSVPGSAWRESRRLSKFHVHLRIEGRLTKEIIWQEFAPVKSVVYESPYSKVTADSILTVVDLYSKDLQIYGHLSLPRFYMARSFHERADSNLVLLCRECPMLHTLIIRQLVSTATVVLIAWTGKRLKSLFVRRNAMIKRADWPRSPDWSSDFFSWLKQTACSYELVQKEVSRLLGVNWTPLSDFQFKSLQINYSSVT</sequence>
<dbReference type="InterPro" id="IPR032675">
    <property type="entry name" value="LRR_dom_sf"/>
</dbReference>
<dbReference type="SUPFAM" id="SSF81383">
    <property type="entry name" value="F-box domain"/>
    <property type="match status" value="1"/>
</dbReference>
<feature type="domain" description="F-box" evidence="1">
    <location>
        <begin position="10"/>
        <end position="56"/>
    </location>
</feature>
<organism evidence="2 3">
    <name type="scientific">Strigamia maritima</name>
    <name type="common">European centipede</name>
    <name type="synonym">Geophilus maritimus</name>
    <dbReference type="NCBI Taxonomy" id="126957"/>
    <lineage>
        <taxon>Eukaryota</taxon>
        <taxon>Metazoa</taxon>
        <taxon>Ecdysozoa</taxon>
        <taxon>Arthropoda</taxon>
        <taxon>Myriapoda</taxon>
        <taxon>Chilopoda</taxon>
        <taxon>Pleurostigmophora</taxon>
        <taxon>Geophilomorpha</taxon>
        <taxon>Linotaeniidae</taxon>
        <taxon>Strigamia</taxon>
    </lineage>
</organism>
<dbReference type="AlphaFoldDB" id="T1IND8"/>
<dbReference type="OMA" id="MCRQCFN"/>
<evidence type="ECO:0000313" key="2">
    <source>
        <dbReference type="EnsemblMetazoa" id="SMAR002515-PA"/>
    </source>
</evidence>
<dbReference type="Gene3D" id="1.20.1280.50">
    <property type="match status" value="1"/>
</dbReference>